<proteinExistence type="predicted"/>
<sequence length="418" mass="47297">MILLSHPTGNRNVRALLTGLEQAGKLASFQTTLAVQQANRWYFSLVPQALKQQLLRRSYDLPEATIALRPLRELVRLMAPKLRANFLVTHESGWASVDSVYQDLDRHVANQLKSQFNLQRDSIKHQISGVYCYEDAALQTFRTAKEIGLKCFYDLPIAYWETSQQLLHHEVERFPEWKRTLAGIRNSPTKLERKTAELALADVVICPSKFVYNSLPATIRQSKKSIVAEFGSPIHQIHSQKSQNPKLPLRVLFVGSMSQRKGLADLFTAMKLLHRPDVELVVMGSPVVEMDFYHQQLSSFIYEPTRPHQAVLKLMQSCDVFVLPSIVEGRALVQQEAMSCGLPLIVTPNAGGEDLIEEGRTGFLVPIRSPEKIAEKIAWFADHRDRLAEMGQLAREKAAQVTWETYCQKILGVIGMVL</sequence>
<organism evidence="2">
    <name type="scientific">uncultured Synechococcales cyanobacterium</name>
    <dbReference type="NCBI Taxonomy" id="1936017"/>
    <lineage>
        <taxon>Bacteria</taxon>
        <taxon>Bacillati</taxon>
        <taxon>Cyanobacteriota</taxon>
        <taxon>Cyanophyceae</taxon>
        <taxon>Synechococcales</taxon>
        <taxon>environmental samples</taxon>
    </lineage>
</organism>
<keyword evidence="2" id="KW-0328">Glycosyltransferase</keyword>
<accession>A0A6J4V0P8</accession>
<dbReference type="InterPro" id="IPR001296">
    <property type="entry name" value="Glyco_trans_1"/>
</dbReference>
<evidence type="ECO:0000259" key="1">
    <source>
        <dbReference type="Pfam" id="PF00534"/>
    </source>
</evidence>
<dbReference type="EMBL" id="CADCWO010000062">
    <property type="protein sequence ID" value="CAA9565219.1"/>
    <property type="molecule type" value="Genomic_DNA"/>
</dbReference>
<evidence type="ECO:0000313" key="2">
    <source>
        <dbReference type="EMBL" id="CAA9565219.1"/>
    </source>
</evidence>
<protein>
    <submittedName>
        <fullName evidence="2">Glycosyltransferase</fullName>
        <ecNumber evidence="2">2.4.1.-</ecNumber>
    </submittedName>
</protein>
<feature type="domain" description="Glycosyl transferase family 1" evidence="1">
    <location>
        <begin position="238"/>
        <end position="396"/>
    </location>
</feature>
<dbReference type="EC" id="2.4.1.-" evidence="2"/>
<dbReference type="PANTHER" id="PTHR12526">
    <property type="entry name" value="GLYCOSYLTRANSFERASE"/>
    <property type="match status" value="1"/>
</dbReference>
<gene>
    <name evidence="2" type="ORF">AVDCRST_MAG81-987</name>
</gene>
<dbReference type="CDD" id="cd03801">
    <property type="entry name" value="GT4_PimA-like"/>
    <property type="match status" value="1"/>
</dbReference>
<keyword evidence="2" id="KW-0808">Transferase</keyword>
<dbReference type="AlphaFoldDB" id="A0A6J4V0P8"/>
<dbReference type="GO" id="GO:0016757">
    <property type="term" value="F:glycosyltransferase activity"/>
    <property type="evidence" value="ECO:0007669"/>
    <property type="project" value="UniProtKB-KW"/>
</dbReference>
<dbReference type="Gene3D" id="3.40.50.2000">
    <property type="entry name" value="Glycogen Phosphorylase B"/>
    <property type="match status" value="2"/>
</dbReference>
<reference evidence="2" key="1">
    <citation type="submission" date="2020-02" db="EMBL/GenBank/DDBJ databases">
        <authorList>
            <person name="Meier V. D."/>
        </authorList>
    </citation>
    <scope>NUCLEOTIDE SEQUENCE</scope>
    <source>
        <strain evidence="2">AVDCRST_MAG81</strain>
    </source>
</reference>
<name>A0A6J4V0P8_9CYAN</name>
<dbReference type="Pfam" id="PF00534">
    <property type="entry name" value="Glycos_transf_1"/>
    <property type="match status" value="1"/>
</dbReference>
<dbReference type="SUPFAM" id="SSF53756">
    <property type="entry name" value="UDP-Glycosyltransferase/glycogen phosphorylase"/>
    <property type="match status" value="1"/>
</dbReference>